<evidence type="ECO:0000313" key="1">
    <source>
        <dbReference type="EMBL" id="GAH52062.1"/>
    </source>
</evidence>
<accession>X1G4B1</accession>
<dbReference type="AlphaFoldDB" id="X1G4B1"/>
<organism evidence="1">
    <name type="scientific">marine sediment metagenome</name>
    <dbReference type="NCBI Taxonomy" id="412755"/>
    <lineage>
        <taxon>unclassified sequences</taxon>
        <taxon>metagenomes</taxon>
        <taxon>ecological metagenomes</taxon>
    </lineage>
</organism>
<dbReference type="EMBL" id="BARU01022027">
    <property type="protein sequence ID" value="GAH52062.1"/>
    <property type="molecule type" value="Genomic_DNA"/>
</dbReference>
<sequence length="51" mass="6076">RPEYAERYFVYDREEAVRWGNSYYGDDYIRTKALASFAVTHFKDDFLGASQ</sequence>
<protein>
    <submittedName>
        <fullName evidence="1">Uncharacterized protein</fullName>
    </submittedName>
</protein>
<reference evidence="1" key="1">
    <citation type="journal article" date="2014" name="Front. Microbiol.">
        <title>High frequency of phylogenetically diverse reductive dehalogenase-homologous genes in deep subseafloor sedimentary metagenomes.</title>
        <authorList>
            <person name="Kawai M."/>
            <person name="Futagami T."/>
            <person name="Toyoda A."/>
            <person name="Takaki Y."/>
            <person name="Nishi S."/>
            <person name="Hori S."/>
            <person name="Arai W."/>
            <person name="Tsubouchi T."/>
            <person name="Morono Y."/>
            <person name="Uchiyama I."/>
            <person name="Ito T."/>
            <person name="Fujiyama A."/>
            <person name="Inagaki F."/>
            <person name="Takami H."/>
        </authorList>
    </citation>
    <scope>NUCLEOTIDE SEQUENCE</scope>
    <source>
        <strain evidence="1">Expedition CK06-06</strain>
    </source>
</reference>
<name>X1G4B1_9ZZZZ</name>
<comment type="caution">
    <text evidence="1">The sequence shown here is derived from an EMBL/GenBank/DDBJ whole genome shotgun (WGS) entry which is preliminary data.</text>
</comment>
<proteinExistence type="predicted"/>
<feature type="non-terminal residue" evidence="1">
    <location>
        <position position="1"/>
    </location>
</feature>
<gene>
    <name evidence="1" type="ORF">S03H2_35950</name>
</gene>